<dbReference type="RefSeq" id="WP_209875291.1">
    <property type="nucleotide sequence ID" value="NZ_JAGGLV010000011.1"/>
</dbReference>
<feature type="domain" description="N-acetyltransferase" evidence="3">
    <location>
        <begin position="13"/>
        <end position="151"/>
    </location>
</feature>
<keyword evidence="2 4" id="KW-0012">Acyltransferase</keyword>
<dbReference type="Gene3D" id="3.40.630.30">
    <property type="match status" value="1"/>
</dbReference>
<dbReference type="Proteomes" id="UP000773462">
    <property type="component" value="Unassembled WGS sequence"/>
</dbReference>
<dbReference type="InterPro" id="IPR000182">
    <property type="entry name" value="GNAT_dom"/>
</dbReference>
<protein>
    <submittedName>
        <fullName evidence="4">Acetyltransferase</fullName>
        <ecNumber evidence="4">2.3.1.-</ecNumber>
    </submittedName>
</protein>
<dbReference type="GO" id="GO:0016746">
    <property type="term" value="F:acyltransferase activity"/>
    <property type="evidence" value="ECO:0007669"/>
    <property type="project" value="UniProtKB-KW"/>
</dbReference>
<organism evidence="4 5">
    <name type="scientific">Paenibacillus silagei</name>
    <dbReference type="NCBI Taxonomy" id="1670801"/>
    <lineage>
        <taxon>Bacteria</taxon>
        <taxon>Bacillati</taxon>
        <taxon>Bacillota</taxon>
        <taxon>Bacilli</taxon>
        <taxon>Bacillales</taxon>
        <taxon>Paenibacillaceae</taxon>
        <taxon>Paenibacillus</taxon>
    </lineage>
</organism>
<dbReference type="PANTHER" id="PTHR43800">
    <property type="entry name" value="PEPTIDYL-LYSINE N-ACETYLTRANSFERASE YJAB"/>
    <property type="match status" value="1"/>
</dbReference>
<evidence type="ECO:0000313" key="4">
    <source>
        <dbReference type="EMBL" id="MBP2113340.1"/>
    </source>
</evidence>
<evidence type="ECO:0000256" key="1">
    <source>
        <dbReference type="ARBA" id="ARBA00022679"/>
    </source>
</evidence>
<dbReference type="InterPro" id="IPR016181">
    <property type="entry name" value="Acyl_CoA_acyltransferase"/>
</dbReference>
<name>A0ABS4NTG5_9BACL</name>
<proteinExistence type="predicted"/>
<comment type="caution">
    <text evidence="4">The sequence shown here is derived from an EMBL/GenBank/DDBJ whole genome shotgun (WGS) entry which is preliminary data.</text>
</comment>
<dbReference type="CDD" id="cd04301">
    <property type="entry name" value="NAT_SF"/>
    <property type="match status" value="1"/>
</dbReference>
<keyword evidence="5" id="KW-1185">Reference proteome</keyword>
<dbReference type="EMBL" id="JAGGLV010000011">
    <property type="protein sequence ID" value="MBP2113340.1"/>
    <property type="molecule type" value="Genomic_DNA"/>
</dbReference>
<reference evidence="4 5" key="1">
    <citation type="submission" date="2021-03" db="EMBL/GenBank/DDBJ databases">
        <title>Genomic Encyclopedia of Type Strains, Phase IV (KMG-IV): sequencing the most valuable type-strain genomes for metagenomic binning, comparative biology and taxonomic classification.</title>
        <authorList>
            <person name="Goeker M."/>
        </authorList>
    </citation>
    <scope>NUCLEOTIDE SEQUENCE [LARGE SCALE GENOMIC DNA]</scope>
    <source>
        <strain evidence="4 5">DSM 101953</strain>
    </source>
</reference>
<evidence type="ECO:0000259" key="3">
    <source>
        <dbReference type="PROSITE" id="PS51186"/>
    </source>
</evidence>
<evidence type="ECO:0000313" key="5">
    <source>
        <dbReference type="Proteomes" id="UP000773462"/>
    </source>
</evidence>
<dbReference type="SUPFAM" id="SSF55729">
    <property type="entry name" value="Acyl-CoA N-acyltransferases (Nat)"/>
    <property type="match status" value="1"/>
</dbReference>
<keyword evidence="1 4" id="KW-0808">Transferase</keyword>
<dbReference type="PANTHER" id="PTHR43800:SF1">
    <property type="entry name" value="PEPTIDYL-LYSINE N-ACETYLTRANSFERASE YJAB"/>
    <property type="match status" value="1"/>
</dbReference>
<dbReference type="PROSITE" id="PS51186">
    <property type="entry name" value="GNAT"/>
    <property type="match status" value="1"/>
</dbReference>
<gene>
    <name evidence="4" type="ORF">J2Z70_003500</name>
</gene>
<dbReference type="Pfam" id="PF13673">
    <property type="entry name" value="Acetyltransf_10"/>
    <property type="match status" value="1"/>
</dbReference>
<dbReference type="EC" id="2.3.1.-" evidence="4"/>
<sequence length="151" mass="17334">MNPNQIQNLTDQNRNQTLSQELLVIWENSVRATHLFLTLQDIEDLRPLVLQGIAEIQHLIMHTQPEGHPLGFIGIQDQKIEMLFVDPAVRGMGIGKSLVDYAIHHLNVHSVDVNEDNPQATGFYEHLGFRVYARSEQDEQGKPWPILHMRL</sequence>
<accession>A0ABS4NTG5</accession>
<evidence type="ECO:0000256" key="2">
    <source>
        <dbReference type="ARBA" id="ARBA00023315"/>
    </source>
</evidence>